<evidence type="ECO:0008006" key="4">
    <source>
        <dbReference type="Google" id="ProtNLM"/>
    </source>
</evidence>
<feature type="signal peptide" evidence="1">
    <location>
        <begin position="1"/>
        <end position="30"/>
    </location>
</feature>
<organism evidence="2 3">
    <name type="scientific">Teredinibacter turnerae (strain ATCC 39867 / T7901)</name>
    <dbReference type="NCBI Taxonomy" id="377629"/>
    <lineage>
        <taxon>Bacteria</taxon>
        <taxon>Pseudomonadati</taxon>
        <taxon>Pseudomonadota</taxon>
        <taxon>Gammaproteobacteria</taxon>
        <taxon>Cellvibrionales</taxon>
        <taxon>Cellvibrionaceae</taxon>
        <taxon>Teredinibacter</taxon>
    </lineage>
</organism>
<dbReference type="AlphaFoldDB" id="C5BP00"/>
<dbReference type="Proteomes" id="UP000009080">
    <property type="component" value="Chromosome"/>
</dbReference>
<name>C5BP00_TERTT</name>
<evidence type="ECO:0000256" key="1">
    <source>
        <dbReference type="SAM" id="SignalP"/>
    </source>
</evidence>
<dbReference type="KEGG" id="ttu:TERTU_3012"/>
<dbReference type="eggNOG" id="COG3249">
    <property type="taxonomic scope" value="Bacteria"/>
</dbReference>
<evidence type="ECO:0000313" key="2">
    <source>
        <dbReference type="EMBL" id="ACR14195.1"/>
    </source>
</evidence>
<sequence>MALHTRYNAVWNKIFILLTGACFLSFAAQAAEQNYYQAEVAVQSQSTQARKQAAETALAEVLVRMSGTMQVLEDPVISKTLPNAISYVEQFQYAPNTNQAQRFEGYNEVLSLEFSPAAVERLLRQEAGMPFWPTNRPSTLVWLVEDSANYGRQLLGPDDIPAVFTSLNMAARRRGLPLSFPLMDLEDQLALSAEQVWELDESAILSASARYGADVILVGRYSSTSSGRILATWQFFHRDETQVYDSRAEDVAELGDQALDPLADYLGARYAITNAPGETKALVMQLEGVSDFKSYRGAVGYLENLALTTKVVLAAVRNDTLLLHLSSDAGVDKFISTLALDSKLVPVSALAASEEVPVWMQIPKGTAQNPLIYRWR</sequence>
<evidence type="ECO:0000313" key="3">
    <source>
        <dbReference type="Proteomes" id="UP000009080"/>
    </source>
</evidence>
<gene>
    <name evidence="2" type="ordered locus">TERTU_3012</name>
</gene>
<reference evidence="2 3" key="1">
    <citation type="journal article" date="2009" name="PLoS ONE">
        <title>The complete genome of Teredinibacter turnerae T7901: an intracellular endosymbiont of marine wood-boring bivalves (shipworms).</title>
        <authorList>
            <person name="Yang J.C."/>
            <person name="Madupu R."/>
            <person name="Durkin A.S."/>
            <person name="Ekborg N.A."/>
            <person name="Pedamallu C.S."/>
            <person name="Hostetler J.B."/>
            <person name="Radune D."/>
            <person name="Toms B.S."/>
            <person name="Henrissat B."/>
            <person name="Coutinho P.M."/>
            <person name="Schwarz S."/>
            <person name="Field L."/>
            <person name="Trindade-Silva A.E."/>
            <person name="Soares C.A.G."/>
            <person name="Elshahawi S."/>
            <person name="Hanora A."/>
            <person name="Schmidt E.W."/>
            <person name="Haygood M.G."/>
            <person name="Posfai J."/>
            <person name="Benner J."/>
            <person name="Madinger C."/>
            <person name="Nove J."/>
            <person name="Anton B."/>
            <person name="Chaudhary K."/>
            <person name="Foster J."/>
            <person name="Holman A."/>
            <person name="Kumar S."/>
            <person name="Lessard P.A."/>
            <person name="Luyten Y.A."/>
            <person name="Slatko B."/>
            <person name="Wood N."/>
            <person name="Wu B."/>
            <person name="Teplitski M."/>
            <person name="Mougous J.D."/>
            <person name="Ward N."/>
            <person name="Eisen J.A."/>
            <person name="Badger J.H."/>
            <person name="Distel D.L."/>
        </authorList>
    </citation>
    <scope>NUCLEOTIDE SEQUENCE [LARGE SCALE GENOMIC DNA]</scope>
    <source>
        <strain evidence="3">ATCC 39867 / T7901</strain>
    </source>
</reference>
<feature type="chain" id="PRO_5002948780" description="DUF2066 domain-containing protein" evidence="1">
    <location>
        <begin position="31"/>
        <end position="376"/>
    </location>
</feature>
<protein>
    <recommendedName>
        <fullName evidence="4">DUF2066 domain-containing protein</fullName>
    </recommendedName>
</protein>
<dbReference type="OrthoDB" id="6195299at2"/>
<dbReference type="STRING" id="377629.TERTU_3012"/>
<keyword evidence="1" id="KW-0732">Signal</keyword>
<dbReference type="EMBL" id="CP001614">
    <property type="protein sequence ID" value="ACR14195.1"/>
    <property type="molecule type" value="Genomic_DNA"/>
</dbReference>
<proteinExistence type="predicted"/>
<accession>C5BP00</accession>
<dbReference type="InterPro" id="IPR018642">
    <property type="entry name" value="DUF2066"/>
</dbReference>
<keyword evidence="3" id="KW-1185">Reference proteome</keyword>
<dbReference type="Pfam" id="PF09839">
    <property type="entry name" value="DUF2066"/>
    <property type="match status" value="1"/>
</dbReference>
<dbReference type="RefSeq" id="WP_015820311.1">
    <property type="nucleotide sequence ID" value="NC_012997.1"/>
</dbReference>
<dbReference type="HOGENOM" id="CLU_041769_1_1_6"/>